<dbReference type="Gene3D" id="2.115.10.20">
    <property type="entry name" value="Glycosyl hydrolase domain, family 43"/>
    <property type="match status" value="2"/>
</dbReference>
<comment type="caution">
    <text evidence="1">The sequence shown here is derived from an EMBL/GenBank/DDBJ whole genome shotgun (WGS) entry which is preliminary data.</text>
</comment>
<reference evidence="2" key="1">
    <citation type="journal article" date="2019" name="Int. J. Syst. Evol. Microbiol.">
        <title>The Global Catalogue of Microorganisms (GCM) 10K type strain sequencing project: providing services to taxonomists for standard genome sequencing and annotation.</title>
        <authorList>
            <consortium name="The Broad Institute Genomics Platform"/>
            <consortium name="The Broad Institute Genome Sequencing Center for Infectious Disease"/>
            <person name="Wu L."/>
            <person name="Ma J."/>
        </authorList>
    </citation>
    <scope>NUCLEOTIDE SEQUENCE [LARGE SCALE GENOMIC DNA]</scope>
    <source>
        <strain evidence="2">CGMCC 1.8859</strain>
    </source>
</reference>
<evidence type="ECO:0000313" key="1">
    <source>
        <dbReference type="EMBL" id="GGP18588.1"/>
    </source>
</evidence>
<accession>A0ABQ2P549</accession>
<dbReference type="Proteomes" id="UP000637267">
    <property type="component" value="Unassembled WGS sequence"/>
</dbReference>
<organism evidence="1 2">
    <name type="scientific">Silvimonas iriomotensis</name>
    <dbReference type="NCBI Taxonomy" id="449662"/>
    <lineage>
        <taxon>Bacteria</taxon>
        <taxon>Pseudomonadati</taxon>
        <taxon>Pseudomonadota</taxon>
        <taxon>Betaproteobacteria</taxon>
        <taxon>Neisseriales</taxon>
        <taxon>Chitinibacteraceae</taxon>
        <taxon>Silvimonas</taxon>
    </lineage>
</organism>
<dbReference type="InterPro" id="IPR023296">
    <property type="entry name" value="Glyco_hydro_beta-prop_sf"/>
</dbReference>
<evidence type="ECO:0000313" key="2">
    <source>
        <dbReference type="Proteomes" id="UP000637267"/>
    </source>
</evidence>
<dbReference type="EMBL" id="BMLX01000001">
    <property type="protein sequence ID" value="GGP18588.1"/>
    <property type="molecule type" value="Genomic_DNA"/>
</dbReference>
<dbReference type="PANTHER" id="PTHR35279:SF1">
    <property type="entry name" value="ARABINANASE_LEVANSUCRASE_INVERTASE"/>
    <property type="match status" value="1"/>
</dbReference>
<keyword evidence="2" id="KW-1185">Reference proteome</keyword>
<dbReference type="SUPFAM" id="SSF75005">
    <property type="entry name" value="Arabinanase/levansucrase/invertase"/>
    <property type="match status" value="1"/>
</dbReference>
<dbReference type="PANTHER" id="PTHR35279">
    <property type="match status" value="1"/>
</dbReference>
<sequence>MIPTPLLLNESVIRLFVGCCDANGVGRPAWIDVDANNPLKVLGRSSQPLFDIGRPGSFDDNGALPLSVVRLSPTRLYMYYVGFELGVKIRYRLLTGLAISDDNGDTWQRQGDAPILERSAAELYFRCGPQVIKDGDFRMWYIAGSEWTSVNGKDLPVYEVRHMRSADGIHWPVAGETVLAVDQSSASDEHGFGRPWVYQDAQGWHMYYSLRRKSLGAYRIGYASSADGQTWQRHDEAAGLPVSEHGFDDHAIMYAAVIEAGGKTWCFYNGNNFGEAGVGVACRVDA</sequence>
<protein>
    <submittedName>
        <fullName evidence="1">Glycosylase</fullName>
    </submittedName>
</protein>
<gene>
    <name evidence="1" type="ORF">GCM10010970_05810</name>
</gene>
<proteinExistence type="predicted"/>
<name>A0ABQ2P549_9NEIS</name>